<keyword evidence="3" id="KW-0418">Kinase</keyword>
<dbReference type="AlphaFoldDB" id="A0AAV2DMC3"/>
<accession>A0AAV2DMC3</accession>
<keyword evidence="1" id="KW-0808">Transferase</keyword>
<name>A0AAV2DMC3_9ROSI</name>
<dbReference type="Gene3D" id="3.30.70.890">
    <property type="entry name" value="GHMP kinase, C-terminal domain"/>
    <property type="match status" value="1"/>
</dbReference>
<dbReference type="SUPFAM" id="SSF55060">
    <property type="entry name" value="GHMP Kinase, C-terminal domain"/>
    <property type="match status" value="1"/>
</dbReference>
<keyword evidence="2" id="KW-0547">Nucleotide-binding</keyword>
<dbReference type="GO" id="GO:0005524">
    <property type="term" value="F:ATP binding"/>
    <property type="evidence" value="ECO:0007669"/>
    <property type="project" value="UniProtKB-KW"/>
</dbReference>
<dbReference type="EMBL" id="OZ034816">
    <property type="protein sequence ID" value="CAL1374522.1"/>
    <property type="molecule type" value="Genomic_DNA"/>
</dbReference>
<protein>
    <submittedName>
        <fullName evidence="5">Uncharacterized protein</fullName>
    </submittedName>
</protein>
<evidence type="ECO:0000313" key="6">
    <source>
        <dbReference type="Proteomes" id="UP001497516"/>
    </source>
</evidence>
<dbReference type="PANTHER" id="PTHR20861:SF1">
    <property type="entry name" value="HOMOSERINE KINASE"/>
    <property type="match status" value="1"/>
</dbReference>
<organism evidence="5 6">
    <name type="scientific">Linum trigynum</name>
    <dbReference type="NCBI Taxonomy" id="586398"/>
    <lineage>
        <taxon>Eukaryota</taxon>
        <taxon>Viridiplantae</taxon>
        <taxon>Streptophyta</taxon>
        <taxon>Embryophyta</taxon>
        <taxon>Tracheophyta</taxon>
        <taxon>Spermatophyta</taxon>
        <taxon>Magnoliopsida</taxon>
        <taxon>eudicotyledons</taxon>
        <taxon>Gunneridae</taxon>
        <taxon>Pentapetalae</taxon>
        <taxon>rosids</taxon>
        <taxon>fabids</taxon>
        <taxon>Malpighiales</taxon>
        <taxon>Linaceae</taxon>
        <taxon>Linum</taxon>
    </lineage>
</organism>
<evidence type="ECO:0000256" key="1">
    <source>
        <dbReference type="ARBA" id="ARBA00022679"/>
    </source>
</evidence>
<reference evidence="5 6" key="1">
    <citation type="submission" date="2024-04" db="EMBL/GenBank/DDBJ databases">
        <authorList>
            <person name="Fracassetti M."/>
        </authorList>
    </citation>
    <scope>NUCLEOTIDE SEQUENCE [LARGE SCALE GENOMIC DNA]</scope>
</reference>
<sequence length="103" mass="11330">MDLDLFFRKYRSAKGFSFLRWRVWNCSQEGALVASIVGGNLAGLGKDLSSDKIVEPKRAPVIPGMEAVKKARSGNRYGIGIPIPNTEIPNTELHPKINPNPNP</sequence>
<evidence type="ECO:0000313" key="5">
    <source>
        <dbReference type="EMBL" id="CAL1374522.1"/>
    </source>
</evidence>
<keyword evidence="6" id="KW-1185">Reference proteome</keyword>
<dbReference type="PANTHER" id="PTHR20861">
    <property type="entry name" value="HOMOSERINE/4-DIPHOSPHOCYTIDYL-2-C-METHYL-D-ERYTHRITOL KINASE"/>
    <property type="match status" value="1"/>
</dbReference>
<keyword evidence="4" id="KW-0067">ATP-binding</keyword>
<dbReference type="InterPro" id="IPR036554">
    <property type="entry name" value="GHMP_kinase_C_sf"/>
</dbReference>
<evidence type="ECO:0000256" key="3">
    <source>
        <dbReference type="ARBA" id="ARBA00022777"/>
    </source>
</evidence>
<evidence type="ECO:0000256" key="4">
    <source>
        <dbReference type="ARBA" id="ARBA00022840"/>
    </source>
</evidence>
<proteinExistence type="predicted"/>
<gene>
    <name evidence="5" type="ORF">LTRI10_LOCUS16383</name>
</gene>
<dbReference type="Proteomes" id="UP001497516">
    <property type="component" value="Chromosome 3"/>
</dbReference>
<evidence type="ECO:0000256" key="2">
    <source>
        <dbReference type="ARBA" id="ARBA00022741"/>
    </source>
</evidence>
<dbReference type="GO" id="GO:0016301">
    <property type="term" value="F:kinase activity"/>
    <property type="evidence" value="ECO:0007669"/>
    <property type="project" value="UniProtKB-KW"/>
</dbReference>